<dbReference type="PANTHER" id="PTHR38009:SF1">
    <property type="entry name" value="CONSERVED HYPOTHETICAL PHAGE TAIL PROTEIN"/>
    <property type="match status" value="1"/>
</dbReference>
<evidence type="ECO:0000313" key="2">
    <source>
        <dbReference type="Proteomes" id="UP000218418"/>
    </source>
</evidence>
<dbReference type="NCBIfam" id="TIGR02241">
    <property type="entry name" value="conserved hypothetical phage tail region protein"/>
    <property type="match status" value="1"/>
</dbReference>
<dbReference type="Proteomes" id="UP000218418">
    <property type="component" value="Chromosome"/>
</dbReference>
<dbReference type="EMBL" id="AP018227">
    <property type="protein sequence ID" value="BAY81575.1"/>
    <property type="molecule type" value="Genomic_DNA"/>
</dbReference>
<accession>A0A1Z4LK35</accession>
<dbReference type="GO" id="GO:0005198">
    <property type="term" value="F:structural molecule activity"/>
    <property type="evidence" value="ECO:0007669"/>
    <property type="project" value="InterPro"/>
</dbReference>
<dbReference type="OrthoDB" id="571709at2"/>
<dbReference type="Pfam" id="PF06841">
    <property type="entry name" value="Phage_T4_gp19"/>
    <property type="match status" value="1"/>
</dbReference>
<dbReference type="PANTHER" id="PTHR38009">
    <property type="entry name" value="CONSERVED HYPOTHETICAL PHAGE TAIL PROTEIN"/>
    <property type="match status" value="1"/>
</dbReference>
<reference evidence="1 2" key="1">
    <citation type="submission" date="2017-06" db="EMBL/GenBank/DDBJ databases">
        <title>Genome sequencing of cyanobaciteial culture collection at National Institute for Environmental Studies (NIES).</title>
        <authorList>
            <person name="Hirose Y."/>
            <person name="Shimura Y."/>
            <person name="Fujisawa T."/>
            <person name="Nakamura Y."/>
            <person name="Kawachi M."/>
        </authorList>
    </citation>
    <scope>NUCLEOTIDE SEQUENCE [LARGE SCALE GENOMIC DNA]</scope>
    <source>
        <strain evidence="1 2">NIES-267</strain>
    </source>
</reference>
<keyword evidence="2" id="KW-1185">Reference proteome</keyword>
<dbReference type="AlphaFoldDB" id="A0A1Z4LK35"/>
<name>A0A1Z4LK35_9CYAN</name>
<proteinExistence type="predicted"/>
<organism evidence="1 2">
    <name type="scientific">Calothrix parasitica NIES-267</name>
    <dbReference type="NCBI Taxonomy" id="1973488"/>
    <lineage>
        <taxon>Bacteria</taxon>
        <taxon>Bacillati</taxon>
        <taxon>Cyanobacteriota</taxon>
        <taxon>Cyanophyceae</taxon>
        <taxon>Nostocales</taxon>
        <taxon>Calotrichaceae</taxon>
        <taxon>Calothrix</taxon>
    </lineage>
</organism>
<dbReference type="InterPro" id="IPR011747">
    <property type="entry name" value="CHP02241"/>
</dbReference>
<gene>
    <name evidence="1" type="ORF">NIES267_10520</name>
</gene>
<protein>
    <submittedName>
        <fullName evidence="1">Conserved hypothetical phage tail protein</fullName>
    </submittedName>
</protein>
<evidence type="ECO:0000313" key="1">
    <source>
        <dbReference type="EMBL" id="BAY81575.1"/>
    </source>
</evidence>
<dbReference type="InterPro" id="IPR010667">
    <property type="entry name" value="Phage_T4_Gp19"/>
</dbReference>
<sequence>MTNQLEVLTSSKFYLEIKVDGSDDRIDGYFMECQGFERSQDVIEFCEVTPQKWGGNGSAVGRVVRTKMPGNSKSSNLTLRRGMTSSKVIWEWFQAVEQGNWAKQRRNGDLTLYDQAANEQARFRFMGAWPIKYKIADLGVGKNEFEIEEMELAIDEFSRVQ</sequence>